<sequence>MAVSRESYFFMSVNSLSLLLCLTRFVGKSSGAVVPAVYIFGDSLLDNGNNNFLQTQAKSNYTPYGIDFPNGPTGRTTNGATGGDFIATASSAFGETDVIKVDAFGTNYASGGSGILSETGTILGDVLTLNEQINYFNSTVANDLSTIYRIPAILSATLAKSIFIISTGSNDYLNTYLQPQFSNSSQIYPPQEFAKLLLDTFEQQLTVCVCMPWLNLFFAKQILDFIDVFLYILLEPWFATGRTPAVILMRQESVYLDKTREVIEVHQASISKYVMVNPLEQYCSSILAGKDREYRHPHNQMSRIIKPLFQDDAKETSETMAVSRESYFFMSINSLSFLFCLTMFMGKSSGAGVPAIYLIGDSLLDNGNNNFLQTIAKSNYTPYGIDFITGPTGRTTNGATGGDFIAQFLGLPYPPAYLSLSQASRKITTTGITYASGASGILPESGSAMGDILSLDEQINYFNSTVTNDLPTIYSIPAILSAKLAKSIFVISTGSNDYFNNYLQPQFYNSSQTYSPQQFADLLLNTFEQQLTTIYKLGGRKFLVYSLGALGCLPIVRAGANLTSMCLEDVNNLINLYNNGLPTMLQRLTSTLQGSTFVRADLFTLGIDQFQDPVRFGFSDGRTPCCNFDVSGKCIPGGTPCSDRDDRLYYDAIHPSEAVNYKFARDCFFQRNSKYCTPLNVQQLALK</sequence>
<evidence type="ECO:0000256" key="2">
    <source>
        <dbReference type="ARBA" id="ARBA00008668"/>
    </source>
</evidence>
<evidence type="ECO:0000313" key="9">
    <source>
        <dbReference type="EMBL" id="RZC68571.1"/>
    </source>
</evidence>
<accession>A0A4Y7K8N2</accession>
<dbReference type="GO" id="GO:0005576">
    <property type="term" value="C:extracellular region"/>
    <property type="evidence" value="ECO:0007669"/>
    <property type="project" value="UniProtKB-SubCell"/>
</dbReference>
<evidence type="ECO:0000313" key="10">
    <source>
        <dbReference type="Proteomes" id="UP000316621"/>
    </source>
</evidence>
<proteinExistence type="inferred from homology"/>
<comment type="similarity">
    <text evidence="2">Belongs to the 'GDSL' lipolytic enzyme family.</text>
</comment>
<dbReference type="Gramene" id="RZC68571">
    <property type="protein sequence ID" value="RZC68571"/>
    <property type="gene ID" value="C5167_031872"/>
</dbReference>
<dbReference type="Pfam" id="PF00657">
    <property type="entry name" value="Lipase_GDSL"/>
    <property type="match status" value="2"/>
</dbReference>
<dbReference type="EMBL" id="CM010721">
    <property type="protein sequence ID" value="RZC68571.1"/>
    <property type="molecule type" value="Genomic_DNA"/>
</dbReference>
<evidence type="ECO:0008006" key="11">
    <source>
        <dbReference type="Google" id="ProtNLM"/>
    </source>
</evidence>
<dbReference type="InterPro" id="IPR001087">
    <property type="entry name" value="GDSL"/>
</dbReference>
<dbReference type="InterPro" id="IPR036514">
    <property type="entry name" value="SGNH_hydro_sf"/>
</dbReference>
<organism evidence="9 10">
    <name type="scientific">Papaver somniferum</name>
    <name type="common">Opium poppy</name>
    <dbReference type="NCBI Taxonomy" id="3469"/>
    <lineage>
        <taxon>Eukaryota</taxon>
        <taxon>Viridiplantae</taxon>
        <taxon>Streptophyta</taxon>
        <taxon>Embryophyta</taxon>
        <taxon>Tracheophyta</taxon>
        <taxon>Spermatophyta</taxon>
        <taxon>Magnoliopsida</taxon>
        <taxon>Ranunculales</taxon>
        <taxon>Papaveraceae</taxon>
        <taxon>Papaveroideae</taxon>
        <taxon>Papaver</taxon>
    </lineage>
</organism>
<evidence type="ECO:0000256" key="1">
    <source>
        <dbReference type="ARBA" id="ARBA00004613"/>
    </source>
</evidence>
<dbReference type="Gene3D" id="3.40.50.1110">
    <property type="entry name" value="SGNH hydrolase"/>
    <property type="match status" value="2"/>
</dbReference>
<evidence type="ECO:0000256" key="4">
    <source>
        <dbReference type="ARBA" id="ARBA00022729"/>
    </source>
</evidence>
<comment type="subcellular location">
    <subcellularLocation>
        <location evidence="1">Secreted</location>
    </subcellularLocation>
</comment>
<evidence type="ECO:0000256" key="8">
    <source>
        <dbReference type="SAM" id="SignalP"/>
    </source>
</evidence>
<feature type="chain" id="PRO_5021506764" description="SGNH hydrolase-type esterase domain-containing protein" evidence="8">
    <location>
        <begin position="32"/>
        <end position="687"/>
    </location>
</feature>
<dbReference type="AlphaFoldDB" id="A0A4Y7K8N2"/>
<dbReference type="PANTHER" id="PTHR45650">
    <property type="entry name" value="GDSL-LIKE LIPASE/ACYLHYDROLASE-RELATED"/>
    <property type="match status" value="1"/>
</dbReference>
<keyword evidence="5" id="KW-0378">Hydrolase</keyword>
<dbReference type="STRING" id="3469.A0A4Y7K8N2"/>
<dbReference type="InterPro" id="IPR035669">
    <property type="entry name" value="SGNH_plant_lipase-like"/>
</dbReference>
<keyword evidence="3" id="KW-0964">Secreted</keyword>
<dbReference type="CDD" id="cd01837">
    <property type="entry name" value="SGNH_plant_lipase_like"/>
    <property type="match status" value="1"/>
</dbReference>
<evidence type="ECO:0000256" key="3">
    <source>
        <dbReference type="ARBA" id="ARBA00022525"/>
    </source>
</evidence>
<protein>
    <recommendedName>
        <fullName evidence="11">SGNH hydrolase-type esterase domain-containing protein</fullName>
    </recommendedName>
</protein>
<keyword evidence="7" id="KW-0443">Lipid metabolism</keyword>
<keyword evidence="4 8" id="KW-0732">Signal</keyword>
<keyword evidence="10" id="KW-1185">Reference proteome</keyword>
<reference evidence="9 10" key="1">
    <citation type="journal article" date="2018" name="Science">
        <title>The opium poppy genome and morphinan production.</title>
        <authorList>
            <person name="Guo L."/>
            <person name="Winzer T."/>
            <person name="Yang X."/>
            <person name="Li Y."/>
            <person name="Ning Z."/>
            <person name="He Z."/>
            <person name="Teodor R."/>
            <person name="Lu Y."/>
            <person name="Bowser T.A."/>
            <person name="Graham I.A."/>
            <person name="Ye K."/>
        </authorList>
    </citation>
    <scope>NUCLEOTIDE SEQUENCE [LARGE SCALE GENOMIC DNA]</scope>
    <source>
        <strain evidence="10">cv. HN1</strain>
        <tissue evidence="9">Leaves</tissue>
    </source>
</reference>
<feature type="signal peptide" evidence="8">
    <location>
        <begin position="1"/>
        <end position="31"/>
    </location>
</feature>
<dbReference type="OMA" id="RESYFFM"/>
<dbReference type="GO" id="GO:0016042">
    <property type="term" value="P:lipid catabolic process"/>
    <property type="evidence" value="ECO:0007669"/>
    <property type="project" value="UniProtKB-KW"/>
</dbReference>
<dbReference type="FunFam" id="3.40.50.1110:FF:000003">
    <property type="entry name" value="GDSL esterase/lipase APG"/>
    <property type="match status" value="1"/>
</dbReference>
<dbReference type="PANTHER" id="PTHR45650:SF14">
    <property type="entry name" value="GDSL ESTERASE_LIPASE 7-LIKE"/>
    <property type="match status" value="1"/>
</dbReference>
<gene>
    <name evidence="9" type="ORF">C5167_031872</name>
</gene>
<dbReference type="Proteomes" id="UP000316621">
    <property type="component" value="Chromosome 7"/>
</dbReference>
<dbReference type="InterPro" id="IPR051238">
    <property type="entry name" value="GDSL_esterase/lipase"/>
</dbReference>
<evidence type="ECO:0000256" key="6">
    <source>
        <dbReference type="ARBA" id="ARBA00022963"/>
    </source>
</evidence>
<evidence type="ECO:0000256" key="5">
    <source>
        <dbReference type="ARBA" id="ARBA00022801"/>
    </source>
</evidence>
<dbReference type="GO" id="GO:0016788">
    <property type="term" value="F:hydrolase activity, acting on ester bonds"/>
    <property type="evidence" value="ECO:0007669"/>
    <property type="project" value="InterPro"/>
</dbReference>
<evidence type="ECO:0000256" key="7">
    <source>
        <dbReference type="ARBA" id="ARBA00023098"/>
    </source>
</evidence>
<keyword evidence="6" id="KW-0442">Lipid degradation</keyword>
<name>A0A4Y7K8N2_PAPSO</name>